<feature type="transmembrane region" description="Helical" evidence="6">
    <location>
        <begin position="21"/>
        <end position="41"/>
    </location>
</feature>
<comment type="caution">
    <text evidence="10">The sequence shown here is derived from an EMBL/GenBank/DDBJ whole genome shotgun (WGS) entry which is preliminary data.</text>
</comment>
<dbReference type="Gene3D" id="3.30.565.10">
    <property type="entry name" value="Histidine kinase-like ATPase, C-terminal domain"/>
    <property type="match status" value="1"/>
</dbReference>
<dbReference type="AlphaFoldDB" id="A0A8J4GZR6"/>
<dbReference type="GO" id="GO:0005886">
    <property type="term" value="C:plasma membrane"/>
    <property type="evidence" value="ECO:0007669"/>
    <property type="project" value="UniProtKB-SubCell"/>
</dbReference>
<keyword evidence="10" id="KW-0808">Transferase</keyword>
<name>A0A8J4GZR6_9BACL</name>
<dbReference type="PANTHER" id="PTHR34220">
    <property type="entry name" value="SENSOR HISTIDINE KINASE YPDA"/>
    <property type="match status" value="1"/>
</dbReference>
<evidence type="ECO:0000259" key="9">
    <source>
        <dbReference type="Pfam" id="PF06580"/>
    </source>
</evidence>
<evidence type="ECO:0000256" key="5">
    <source>
        <dbReference type="ARBA" id="ARBA00023136"/>
    </source>
</evidence>
<dbReference type="InterPro" id="IPR036890">
    <property type="entry name" value="HATPase_C_sf"/>
</dbReference>
<dbReference type="Pfam" id="PF06580">
    <property type="entry name" value="His_kinase"/>
    <property type="match status" value="1"/>
</dbReference>
<dbReference type="InterPro" id="IPR003594">
    <property type="entry name" value="HATPase_dom"/>
</dbReference>
<feature type="domain" description="Signal transduction histidine kinase internal region" evidence="9">
    <location>
        <begin position="401"/>
        <end position="479"/>
    </location>
</feature>
<dbReference type="RefSeq" id="WP_213410821.1">
    <property type="nucleotide sequence ID" value="NZ_BOVK01000013.1"/>
</dbReference>
<protein>
    <submittedName>
        <fullName evidence="10">Sensor histidine kinase</fullName>
    </submittedName>
</protein>
<evidence type="ECO:0000256" key="4">
    <source>
        <dbReference type="ARBA" id="ARBA00022989"/>
    </source>
</evidence>
<dbReference type="GO" id="GO:0000155">
    <property type="term" value="F:phosphorelay sensor kinase activity"/>
    <property type="evidence" value="ECO:0007669"/>
    <property type="project" value="InterPro"/>
</dbReference>
<gene>
    <name evidence="10" type="ORF">XYCOK13_10460</name>
</gene>
<accession>A0A8J4GZR6</accession>
<evidence type="ECO:0000256" key="1">
    <source>
        <dbReference type="ARBA" id="ARBA00004651"/>
    </source>
</evidence>
<dbReference type="Gene3D" id="6.10.340.10">
    <property type="match status" value="1"/>
</dbReference>
<evidence type="ECO:0000313" key="11">
    <source>
        <dbReference type="Proteomes" id="UP000677918"/>
    </source>
</evidence>
<keyword evidence="3 6" id="KW-0812">Transmembrane</keyword>
<dbReference type="Gene3D" id="3.30.450.20">
    <property type="entry name" value="PAS domain"/>
    <property type="match status" value="2"/>
</dbReference>
<comment type="subcellular location">
    <subcellularLocation>
        <location evidence="1">Cell membrane</location>
        <topology evidence="1">Multi-pass membrane protein</topology>
    </subcellularLocation>
</comment>
<sequence>MKRMFQMIRYLMLERTISQTILLSYLLVNLLLLLLLGLLSIQDSTKILTEEIIASSNKVMEQAASGLSFNLEETRRSLVLLAGNYAAISIMGEKSPVQMSNILQYERSLKEITAGIHTYQSLISDVLILGKNGYVLNLDGRNSLNWEYAFEEQPWVQEAFNTRQKGNFFSLGIHLQDYYLPHDISRYEQPTLSVAMQVRGFGGKVVGAVIANLDLNKINGMFERSAYQSSGNIFLVDENRRIIVHQDRRKIGETLYFEGMNQIDREAAGNFTAKINDDEHLIIYQPTLISGWKMLSTVPMTEITNQSAPIKSNLARILYLCIVLNILISAFITYRISRPVNKLLRTLDRIGEDDGSLYVYAQHYRYRELNYIGNKFRELMIRINQLIEQNYLSQISLKEEELKALQSQINPHFLFNTLQLLQTEIVCGNMASSNHIVVSLSNLFRYSMRQAEEVVELRKEIEHVKDYLYIMNKKYNDRISISMHIPQDLQSVQVPKLILQPIVENSIRHGFGDDRREGSIQLYAARVRRGLLFMVRDNGKGMDQESLRMLRKHIEKPNRKTGNIGLYNVSQRIKLKYGNEYGIILRSSEGAYMTVYLILPAVP</sequence>
<dbReference type="Pfam" id="PF02743">
    <property type="entry name" value="dCache_1"/>
    <property type="match status" value="1"/>
</dbReference>
<keyword evidence="10" id="KW-0418">Kinase</keyword>
<dbReference type="InterPro" id="IPR033479">
    <property type="entry name" value="dCache_1"/>
</dbReference>
<evidence type="ECO:0000259" key="8">
    <source>
        <dbReference type="Pfam" id="PF02743"/>
    </source>
</evidence>
<evidence type="ECO:0000256" key="2">
    <source>
        <dbReference type="ARBA" id="ARBA00022475"/>
    </source>
</evidence>
<keyword evidence="5 6" id="KW-0472">Membrane</keyword>
<dbReference type="InterPro" id="IPR010559">
    <property type="entry name" value="Sig_transdc_His_kin_internal"/>
</dbReference>
<reference evidence="10" key="1">
    <citation type="submission" date="2021-04" db="EMBL/GenBank/DDBJ databases">
        <title>Draft genome sequence of Xylanibacillus composti strain K13.</title>
        <authorList>
            <person name="Uke A."/>
            <person name="Chhe C."/>
            <person name="Baramee S."/>
            <person name="Kosugi A."/>
        </authorList>
    </citation>
    <scope>NUCLEOTIDE SEQUENCE</scope>
    <source>
        <strain evidence="10">K13</strain>
    </source>
</reference>
<keyword evidence="11" id="KW-1185">Reference proteome</keyword>
<evidence type="ECO:0000313" key="10">
    <source>
        <dbReference type="EMBL" id="GIQ68222.1"/>
    </source>
</evidence>
<feature type="domain" description="Histidine kinase/HSP90-like ATPase" evidence="7">
    <location>
        <begin position="497"/>
        <end position="600"/>
    </location>
</feature>
<dbReference type="SUPFAM" id="SSF55874">
    <property type="entry name" value="ATPase domain of HSP90 chaperone/DNA topoisomerase II/histidine kinase"/>
    <property type="match status" value="1"/>
</dbReference>
<evidence type="ECO:0000256" key="3">
    <source>
        <dbReference type="ARBA" id="ARBA00022692"/>
    </source>
</evidence>
<organism evidence="10 11">
    <name type="scientific">Xylanibacillus composti</name>
    <dbReference type="NCBI Taxonomy" id="1572762"/>
    <lineage>
        <taxon>Bacteria</taxon>
        <taxon>Bacillati</taxon>
        <taxon>Bacillota</taxon>
        <taxon>Bacilli</taxon>
        <taxon>Bacillales</taxon>
        <taxon>Paenibacillaceae</taxon>
        <taxon>Xylanibacillus</taxon>
    </lineage>
</organism>
<dbReference type="InterPro" id="IPR050640">
    <property type="entry name" value="Bact_2-comp_sensor_kinase"/>
</dbReference>
<evidence type="ECO:0000259" key="7">
    <source>
        <dbReference type="Pfam" id="PF02518"/>
    </source>
</evidence>
<dbReference type="Pfam" id="PF02518">
    <property type="entry name" value="HATPase_c"/>
    <property type="match status" value="1"/>
</dbReference>
<dbReference type="EMBL" id="BOVK01000013">
    <property type="protein sequence ID" value="GIQ68222.1"/>
    <property type="molecule type" value="Genomic_DNA"/>
</dbReference>
<evidence type="ECO:0000256" key="6">
    <source>
        <dbReference type="SAM" id="Phobius"/>
    </source>
</evidence>
<dbReference type="Proteomes" id="UP000677918">
    <property type="component" value="Unassembled WGS sequence"/>
</dbReference>
<dbReference type="PANTHER" id="PTHR34220:SF7">
    <property type="entry name" value="SENSOR HISTIDINE KINASE YPDA"/>
    <property type="match status" value="1"/>
</dbReference>
<keyword evidence="2" id="KW-1003">Cell membrane</keyword>
<keyword evidence="4 6" id="KW-1133">Transmembrane helix</keyword>
<feature type="domain" description="Cache" evidence="8">
    <location>
        <begin position="47"/>
        <end position="296"/>
    </location>
</feature>
<proteinExistence type="predicted"/>
<dbReference type="CDD" id="cd18773">
    <property type="entry name" value="PDC1_HK_sensor"/>
    <property type="match status" value="1"/>
</dbReference>